<evidence type="ECO:0000259" key="4">
    <source>
        <dbReference type="PROSITE" id="PS50995"/>
    </source>
</evidence>
<organism evidence="5 6">
    <name type="scientific">Mailhella massiliensis</name>
    <dbReference type="NCBI Taxonomy" id="1903261"/>
    <lineage>
        <taxon>Bacteria</taxon>
        <taxon>Pseudomonadati</taxon>
        <taxon>Thermodesulfobacteriota</taxon>
        <taxon>Desulfovibrionia</taxon>
        <taxon>Desulfovibrionales</taxon>
        <taxon>Desulfovibrionaceae</taxon>
        <taxon>Mailhella</taxon>
    </lineage>
</organism>
<accession>A0A921DQQ8</accession>
<keyword evidence="1" id="KW-0805">Transcription regulation</keyword>
<reference evidence="5" key="1">
    <citation type="journal article" date="2021" name="PeerJ">
        <title>Extensive microbial diversity within the chicken gut microbiome revealed by metagenomics and culture.</title>
        <authorList>
            <person name="Gilroy R."/>
            <person name="Ravi A."/>
            <person name="Getino M."/>
            <person name="Pursley I."/>
            <person name="Horton D.L."/>
            <person name="Alikhan N.F."/>
            <person name="Baker D."/>
            <person name="Gharbi K."/>
            <person name="Hall N."/>
            <person name="Watson M."/>
            <person name="Adriaenssens E.M."/>
            <person name="Foster-Nyarko E."/>
            <person name="Jarju S."/>
            <person name="Secka A."/>
            <person name="Antonio M."/>
            <person name="Oren A."/>
            <person name="Chaudhuri R.R."/>
            <person name="La Ragione R."/>
            <person name="Hildebrand F."/>
            <person name="Pallen M.J."/>
        </authorList>
    </citation>
    <scope>NUCLEOTIDE SEQUENCE</scope>
    <source>
        <strain evidence="5">ChiGjej2B2-19336</strain>
    </source>
</reference>
<dbReference type="AlphaFoldDB" id="A0A921DQQ8"/>
<dbReference type="GO" id="GO:0006950">
    <property type="term" value="P:response to stress"/>
    <property type="evidence" value="ECO:0007669"/>
    <property type="project" value="TreeGrafter"/>
</dbReference>
<dbReference type="PANTHER" id="PTHR33164">
    <property type="entry name" value="TRANSCRIPTIONAL REGULATOR, MARR FAMILY"/>
    <property type="match status" value="1"/>
</dbReference>
<sequence>MDYSDSVDRLSRILVRAHRIIQMELLKQGVDDLVPSHGAVLEHLHQAGMARPVTELVVALKRPKSSITKATDSLEKGGYVFKKPNPGDGRSYLVGLTPAGDEALEQFRRAYTAMEKRLFSSISTERREMCMQVLAEMEGNLERFL</sequence>
<dbReference type="EMBL" id="DYZA01000072">
    <property type="protein sequence ID" value="HJD96770.1"/>
    <property type="molecule type" value="Genomic_DNA"/>
</dbReference>
<protein>
    <submittedName>
        <fullName evidence="5">MarR family transcriptional regulator</fullName>
    </submittedName>
</protein>
<evidence type="ECO:0000256" key="3">
    <source>
        <dbReference type="ARBA" id="ARBA00023163"/>
    </source>
</evidence>
<keyword evidence="2" id="KW-0238">DNA-binding</keyword>
<dbReference type="GO" id="GO:0003677">
    <property type="term" value="F:DNA binding"/>
    <property type="evidence" value="ECO:0007669"/>
    <property type="project" value="UniProtKB-KW"/>
</dbReference>
<feature type="domain" description="HTH marR-type" evidence="4">
    <location>
        <begin position="7"/>
        <end position="139"/>
    </location>
</feature>
<proteinExistence type="predicted"/>
<dbReference type="SMART" id="SM00347">
    <property type="entry name" value="HTH_MARR"/>
    <property type="match status" value="1"/>
</dbReference>
<dbReference type="PANTHER" id="PTHR33164:SF43">
    <property type="entry name" value="HTH-TYPE TRANSCRIPTIONAL REPRESSOR YETL"/>
    <property type="match status" value="1"/>
</dbReference>
<reference evidence="5" key="2">
    <citation type="submission" date="2021-09" db="EMBL/GenBank/DDBJ databases">
        <authorList>
            <person name="Gilroy R."/>
        </authorList>
    </citation>
    <scope>NUCLEOTIDE SEQUENCE</scope>
    <source>
        <strain evidence="5">ChiGjej2B2-19336</strain>
    </source>
</reference>
<dbReference type="InterPro" id="IPR000835">
    <property type="entry name" value="HTH_MarR-typ"/>
</dbReference>
<dbReference type="Proteomes" id="UP000698963">
    <property type="component" value="Unassembled WGS sequence"/>
</dbReference>
<gene>
    <name evidence="5" type="ORF">K8W16_03885</name>
</gene>
<dbReference type="InterPro" id="IPR023187">
    <property type="entry name" value="Tscrpt_reg_MarR-type_CS"/>
</dbReference>
<dbReference type="RefSeq" id="WP_304121306.1">
    <property type="nucleotide sequence ID" value="NZ_DYZA01000072.1"/>
</dbReference>
<name>A0A921DQQ8_9BACT</name>
<evidence type="ECO:0000256" key="2">
    <source>
        <dbReference type="ARBA" id="ARBA00023125"/>
    </source>
</evidence>
<evidence type="ECO:0000313" key="5">
    <source>
        <dbReference type="EMBL" id="HJD96770.1"/>
    </source>
</evidence>
<evidence type="ECO:0000313" key="6">
    <source>
        <dbReference type="Proteomes" id="UP000698963"/>
    </source>
</evidence>
<dbReference type="InterPro" id="IPR039422">
    <property type="entry name" value="MarR/SlyA-like"/>
</dbReference>
<dbReference type="InterPro" id="IPR036388">
    <property type="entry name" value="WH-like_DNA-bd_sf"/>
</dbReference>
<dbReference type="PROSITE" id="PS01117">
    <property type="entry name" value="HTH_MARR_1"/>
    <property type="match status" value="1"/>
</dbReference>
<dbReference type="GO" id="GO:0003700">
    <property type="term" value="F:DNA-binding transcription factor activity"/>
    <property type="evidence" value="ECO:0007669"/>
    <property type="project" value="InterPro"/>
</dbReference>
<dbReference type="Gene3D" id="1.10.10.10">
    <property type="entry name" value="Winged helix-like DNA-binding domain superfamily/Winged helix DNA-binding domain"/>
    <property type="match status" value="1"/>
</dbReference>
<dbReference type="PROSITE" id="PS50995">
    <property type="entry name" value="HTH_MARR_2"/>
    <property type="match status" value="1"/>
</dbReference>
<evidence type="ECO:0000256" key="1">
    <source>
        <dbReference type="ARBA" id="ARBA00023015"/>
    </source>
</evidence>
<keyword evidence="3" id="KW-0804">Transcription</keyword>
<dbReference type="PRINTS" id="PR00598">
    <property type="entry name" value="HTHMARR"/>
</dbReference>
<dbReference type="InterPro" id="IPR036390">
    <property type="entry name" value="WH_DNA-bd_sf"/>
</dbReference>
<comment type="caution">
    <text evidence="5">The sequence shown here is derived from an EMBL/GenBank/DDBJ whole genome shotgun (WGS) entry which is preliminary data.</text>
</comment>
<dbReference type="Pfam" id="PF12802">
    <property type="entry name" value="MarR_2"/>
    <property type="match status" value="1"/>
</dbReference>
<dbReference type="SUPFAM" id="SSF46785">
    <property type="entry name" value="Winged helix' DNA-binding domain"/>
    <property type="match status" value="1"/>
</dbReference>